<dbReference type="NCBIfam" id="TIGR02227">
    <property type="entry name" value="sigpep_I_bact"/>
    <property type="match status" value="1"/>
</dbReference>
<evidence type="ECO:0000256" key="1">
    <source>
        <dbReference type="ARBA" id="ARBA00000677"/>
    </source>
</evidence>
<evidence type="ECO:0000256" key="2">
    <source>
        <dbReference type="ARBA" id="ARBA00009370"/>
    </source>
</evidence>
<dbReference type="EC" id="3.4.21.89" evidence="3 7"/>
<keyword evidence="7" id="KW-0812">Transmembrane</keyword>
<dbReference type="EMBL" id="BMIB01000002">
    <property type="protein sequence ID" value="GGH67962.1"/>
    <property type="molecule type" value="Genomic_DNA"/>
</dbReference>
<reference evidence="9" key="2">
    <citation type="submission" date="2020-09" db="EMBL/GenBank/DDBJ databases">
        <authorList>
            <person name="Sun Q."/>
            <person name="Zhou Y."/>
        </authorList>
    </citation>
    <scope>NUCLEOTIDE SEQUENCE</scope>
    <source>
        <strain evidence="9">CGMCC 1.15290</strain>
    </source>
</reference>
<feature type="domain" description="Peptidase S26" evidence="8">
    <location>
        <begin position="122"/>
        <end position="324"/>
    </location>
</feature>
<feature type="transmembrane region" description="Helical" evidence="7">
    <location>
        <begin position="81"/>
        <end position="103"/>
    </location>
</feature>
<evidence type="ECO:0000256" key="6">
    <source>
        <dbReference type="PIRSR" id="PIRSR600223-1"/>
    </source>
</evidence>
<feature type="transmembrane region" description="Helical" evidence="7">
    <location>
        <begin position="6"/>
        <end position="21"/>
    </location>
</feature>
<dbReference type="GO" id="GO:0016020">
    <property type="term" value="C:membrane"/>
    <property type="evidence" value="ECO:0007669"/>
    <property type="project" value="UniProtKB-SubCell"/>
</dbReference>
<comment type="similarity">
    <text evidence="2 7">Belongs to the peptidase S26 family.</text>
</comment>
<keyword evidence="7" id="KW-1133">Transmembrane helix</keyword>
<dbReference type="InterPro" id="IPR036286">
    <property type="entry name" value="LexA/Signal_pep-like_sf"/>
</dbReference>
<evidence type="ECO:0000313" key="10">
    <source>
        <dbReference type="Proteomes" id="UP000627292"/>
    </source>
</evidence>
<dbReference type="InterPro" id="IPR019533">
    <property type="entry name" value="Peptidase_S26"/>
</dbReference>
<comment type="subcellular location">
    <subcellularLocation>
        <location evidence="7">Membrane</location>
        <topology evidence="7">Single-pass type II membrane protein</topology>
    </subcellularLocation>
</comment>
<reference evidence="9" key="1">
    <citation type="journal article" date="2014" name="Int. J. Syst. Evol. Microbiol.">
        <title>Complete genome sequence of Corynebacterium casei LMG S-19264T (=DSM 44701T), isolated from a smear-ripened cheese.</title>
        <authorList>
            <consortium name="US DOE Joint Genome Institute (JGI-PGF)"/>
            <person name="Walter F."/>
            <person name="Albersmeier A."/>
            <person name="Kalinowski J."/>
            <person name="Ruckert C."/>
        </authorList>
    </citation>
    <scope>NUCLEOTIDE SEQUENCE</scope>
    <source>
        <strain evidence="9">CGMCC 1.15290</strain>
    </source>
</reference>
<evidence type="ECO:0000259" key="8">
    <source>
        <dbReference type="Pfam" id="PF10502"/>
    </source>
</evidence>
<dbReference type="PRINTS" id="PR00727">
    <property type="entry name" value="LEADERPTASE"/>
</dbReference>
<dbReference type="RefSeq" id="WP_188952340.1">
    <property type="nucleotide sequence ID" value="NZ_BMIB01000002.1"/>
</dbReference>
<proteinExistence type="inferred from homology"/>
<accession>A0A917MW22</accession>
<protein>
    <recommendedName>
        <fullName evidence="4 7">Signal peptidase I</fullName>
        <ecNumber evidence="3 7">3.4.21.89</ecNumber>
    </recommendedName>
</protein>
<evidence type="ECO:0000313" key="9">
    <source>
        <dbReference type="EMBL" id="GGH67962.1"/>
    </source>
</evidence>
<dbReference type="PROSITE" id="PS00761">
    <property type="entry name" value="SPASE_I_3"/>
    <property type="match status" value="1"/>
</dbReference>
<comment type="caution">
    <text evidence="7">Lacks conserved residue(s) required for the propagation of feature annotation.</text>
</comment>
<dbReference type="InterPro" id="IPR019758">
    <property type="entry name" value="Pept_S26A_signal_pept_1_CS"/>
</dbReference>
<evidence type="ECO:0000256" key="3">
    <source>
        <dbReference type="ARBA" id="ARBA00013208"/>
    </source>
</evidence>
<dbReference type="PANTHER" id="PTHR43390:SF1">
    <property type="entry name" value="CHLOROPLAST PROCESSING PEPTIDASE"/>
    <property type="match status" value="1"/>
</dbReference>
<name>A0A917MW22_9BACT</name>
<dbReference type="GO" id="GO:0006465">
    <property type="term" value="P:signal peptide processing"/>
    <property type="evidence" value="ECO:0007669"/>
    <property type="project" value="InterPro"/>
</dbReference>
<feature type="transmembrane region" description="Helical" evidence="7">
    <location>
        <begin position="124"/>
        <end position="148"/>
    </location>
</feature>
<dbReference type="SUPFAM" id="SSF51306">
    <property type="entry name" value="LexA/Signal peptidase"/>
    <property type="match status" value="1"/>
</dbReference>
<evidence type="ECO:0000256" key="5">
    <source>
        <dbReference type="ARBA" id="ARBA00022801"/>
    </source>
</evidence>
<dbReference type="InterPro" id="IPR043739">
    <property type="entry name" value="DUF5684"/>
</dbReference>
<dbReference type="Pfam" id="PF10502">
    <property type="entry name" value="Peptidase_S26"/>
    <property type="match status" value="2"/>
</dbReference>
<evidence type="ECO:0000256" key="4">
    <source>
        <dbReference type="ARBA" id="ARBA00019232"/>
    </source>
</evidence>
<dbReference type="AlphaFoldDB" id="A0A917MW22"/>
<feature type="active site" evidence="6">
    <location>
        <position position="276"/>
    </location>
</feature>
<comment type="catalytic activity">
    <reaction evidence="1 7">
        <text>Cleavage of hydrophobic, N-terminal signal or leader sequences from secreted and periplasmic proteins.</text>
        <dbReference type="EC" id="3.4.21.89"/>
    </reaction>
</comment>
<feature type="active site" evidence="6">
    <location>
        <position position="152"/>
    </location>
</feature>
<keyword evidence="10" id="KW-1185">Reference proteome</keyword>
<dbReference type="PANTHER" id="PTHR43390">
    <property type="entry name" value="SIGNAL PEPTIDASE I"/>
    <property type="match status" value="1"/>
</dbReference>
<dbReference type="Proteomes" id="UP000627292">
    <property type="component" value="Unassembled WGS sequence"/>
</dbReference>
<keyword evidence="7" id="KW-0645">Protease</keyword>
<comment type="caution">
    <text evidence="9">The sequence shown here is derived from an EMBL/GenBank/DDBJ whole genome shotgun (WGS) entry which is preliminary data.</text>
</comment>
<organism evidence="9 10">
    <name type="scientific">Filimonas zeae</name>
    <dbReference type="NCBI Taxonomy" id="1737353"/>
    <lineage>
        <taxon>Bacteria</taxon>
        <taxon>Pseudomonadati</taxon>
        <taxon>Bacteroidota</taxon>
        <taxon>Chitinophagia</taxon>
        <taxon>Chitinophagales</taxon>
        <taxon>Chitinophagaceae</taxon>
        <taxon>Filimonas</taxon>
    </lineage>
</organism>
<keyword evidence="5 7" id="KW-0378">Hydrolase</keyword>
<dbReference type="GO" id="GO:0004252">
    <property type="term" value="F:serine-type endopeptidase activity"/>
    <property type="evidence" value="ECO:0007669"/>
    <property type="project" value="InterPro"/>
</dbReference>
<dbReference type="CDD" id="cd06530">
    <property type="entry name" value="S26_SPase_I"/>
    <property type="match status" value="2"/>
</dbReference>
<dbReference type="Pfam" id="PF18936">
    <property type="entry name" value="DUF5684"/>
    <property type="match status" value="1"/>
</dbReference>
<dbReference type="GO" id="GO:0009003">
    <property type="term" value="F:signal peptidase activity"/>
    <property type="evidence" value="ECO:0007669"/>
    <property type="project" value="UniProtKB-EC"/>
</dbReference>
<dbReference type="Gene3D" id="2.10.109.10">
    <property type="entry name" value="Umud Fragment, subunit A"/>
    <property type="match status" value="2"/>
</dbReference>
<evidence type="ECO:0000256" key="7">
    <source>
        <dbReference type="RuleBase" id="RU362042"/>
    </source>
</evidence>
<sequence length="499" mass="57712">MGWIIFLIYVIGWHIGLYGMFKKAGIAPWKALIPFYNTWQIVQRTGIRKVWFWLQFIPIAGQFISIWITIIWVMHFGKFTLLQHALAVFVPFIYLPYLGFFSNDTRYGGPEVVKHYRKSSAREWVDAAVFAVVAATIIRTFVFEAYVIPTGSMEKTLLISDFLFVNKMSYGPRIPQTPLSFPFVHNTMPFSKTEPSYISSVQLPYKRLPGTTEVKRNDVVVFNFPAGDTIINLPDFGSAVPYYDVLRDRYNGNRDALMAEYPILVHPMDKTDNYIKRCVGIHGDELSLVKGVLFINGKPALVPEDSQIDYRVETDSTPINSDFMRDELGIEDLEESDQMRKPKGKYVFLNLTPSEAEKVRKQPNVKKVEIEPYPRVQVFPYDSYHNWNVDSFGPIKIPAKGATVTLTPENIAIYRRVIATYEQNTLEETGGKFVINGVATDKYTFKYDYFWMMGDNRHRSQDSRFWGFVPETNVVGKASLIWFSWNKGPRWKRLFKSIR</sequence>
<keyword evidence="7" id="KW-0472">Membrane</keyword>
<feature type="domain" description="Peptidase S26" evidence="8">
    <location>
        <begin position="442"/>
        <end position="483"/>
    </location>
</feature>
<dbReference type="InterPro" id="IPR000223">
    <property type="entry name" value="Pept_S26A_signal_pept_1"/>
</dbReference>
<feature type="transmembrane region" description="Helical" evidence="7">
    <location>
        <begin position="50"/>
        <end position="75"/>
    </location>
</feature>
<gene>
    <name evidence="9" type="primary">lepB</name>
    <name evidence="9" type="ORF">GCM10011379_23760</name>
</gene>